<dbReference type="Gramene" id="OB12G25950.1">
    <property type="protein sequence ID" value="OB12G25950.1"/>
    <property type="gene ID" value="OB12G25950"/>
</dbReference>
<protein>
    <submittedName>
        <fullName evidence="2">Uncharacterized protein</fullName>
    </submittedName>
</protein>
<dbReference type="AlphaFoldDB" id="J3NF37"/>
<organism evidence="2">
    <name type="scientific">Oryza brachyantha</name>
    <name type="common">malo sina</name>
    <dbReference type="NCBI Taxonomy" id="4533"/>
    <lineage>
        <taxon>Eukaryota</taxon>
        <taxon>Viridiplantae</taxon>
        <taxon>Streptophyta</taxon>
        <taxon>Embryophyta</taxon>
        <taxon>Tracheophyta</taxon>
        <taxon>Spermatophyta</taxon>
        <taxon>Magnoliopsida</taxon>
        <taxon>Liliopsida</taxon>
        <taxon>Poales</taxon>
        <taxon>Poaceae</taxon>
        <taxon>BOP clade</taxon>
        <taxon>Oryzoideae</taxon>
        <taxon>Oryzeae</taxon>
        <taxon>Oryzinae</taxon>
        <taxon>Oryza</taxon>
    </lineage>
</organism>
<reference evidence="2" key="2">
    <citation type="submission" date="2013-04" db="UniProtKB">
        <authorList>
            <consortium name="EnsemblPlants"/>
        </authorList>
    </citation>
    <scope>IDENTIFICATION</scope>
</reference>
<keyword evidence="3" id="KW-1185">Reference proteome</keyword>
<sequence length="251" mass="27952">MSSMDSLPESLRRYLYLTLARSLCVSSYGLIFLFPLSSLVLISLKDITVGSMEHDGFQTVASAMSQGNGPQVSECGAINLGQPKRKRRDLKHAMPTDAIPTGAKANKGKKALKVKVSLASRAEKVKKPRKNKYTQIKSTPNVRKERKCTLLRDSRGRFLPKESNGENTQEITTVMEIDYGRVINPRAPDCATILSILKGKKGIRQCNKIRRLKDPDFVSLMNAMNNTDHVAKDDGHYDVLKVLMQADGWSE</sequence>
<name>J3NF37_ORYBR</name>
<reference evidence="2" key="1">
    <citation type="journal article" date="2013" name="Nat. Commun.">
        <title>Whole-genome sequencing of Oryza brachyantha reveals mechanisms underlying Oryza genome evolution.</title>
        <authorList>
            <person name="Chen J."/>
            <person name="Huang Q."/>
            <person name="Gao D."/>
            <person name="Wang J."/>
            <person name="Lang Y."/>
            <person name="Liu T."/>
            <person name="Li B."/>
            <person name="Bai Z."/>
            <person name="Luis Goicoechea J."/>
            <person name="Liang C."/>
            <person name="Chen C."/>
            <person name="Zhang W."/>
            <person name="Sun S."/>
            <person name="Liao Y."/>
            <person name="Zhang X."/>
            <person name="Yang L."/>
            <person name="Song C."/>
            <person name="Wang M."/>
            <person name="Shi J."/>
            <person name="Liu G."/>
            <person name="Liu J."/>
            <person name="Zhou H."/>
            <person name="Zhou W."/>
            <person name="Yu Q."/>
            <person name="An N."/>
            <person name="Chen Y."/>
            <person name="Cai Q."/>
            <person name="Wang B."/>
            <person name="Liu B."/>
            <person name="Min J."/>
            <person name="Huang Y."/>
            <person name="Wu H."/>
            <person name="Li Z."/>
            <person name="Zhang Y."/>
            <person name="Yin Y."/>
            <person name="Song W."/>
            <person name="Jiang J."/>
            <person name="Jackson S.A."/>
            <person name="Wing R.A."/>
            <person name="Wang J."/>
            <person name="Chen M."/>
        </authorList>
    </citation>
    <scope>NUCLEOTIDE SEQUENCE [LARGE SCALE GENOMIC DNA]</scope>
    <source>
        <strain evidence="2">cv. IRGC 101232</strain>
    </source>
</reference>
<keyword evidence="1" id="KW-0472">Membrane</keyword>
<keyword evidence="1" id="KW-0812">Transmembrane</keyword>
<evidence type="ECO:0000313" key="2">
    <source>
        <dbReference type="EnsemblPlants" id="OB12G25950.1"/>
    </source>
</evidence>
<keyword evidence="1" id="KW-1133">Transmembrane helix</keyword>
<evidence type="ECO:0000313" key="3">
    <source>
        <dbReference type="Proteomes" id="UP000006038"/>
    </source>
</evidence>
<accession>J3NF37</accession>
<feature type="transmembrane region" description="Helical" evidence="1">
    <location>
        <begin position="20"/>
        <end position="42"/>
    </location>
</feature>
<dbReference type="EnsemblPlants" id="OB12G25950.1">
    <property type="protein sequence ID" value="OB12G25950.1"/>
    <property type="gene ID" value="OB12G25950"/>
</dbReference>
<evidence type="ECO:0000256" key="1">
    <source>
        <dbReference type="SAM" id="Phobius"/>
    </source>
</evidence>
<dbReference type="Proteomes" id="UP000006038">
    <property type="component" value="Chromosome 12"/>
</dbReference>
<dbReference type="eggNOG" id="ENOG502R42W">
    <property type="taxonomic scope" value="Eukaryota"/>
</dbReference>
<proteinExistence type="predicted"/>
<dbReference type="STRING" id="4533.J3NF37"/>
<dbReference type="OMA" id="QCNKIRR"/>
<dbReference type="HOGENOM" id="CLU_096963_0_0_1"/>